<evidence type="ECO:0000256" key="1">
    <source>
        <dbReference type="ARBA" id="ARBA00023284"/>
    </source>
</evidence>
<evidence type="ECO:0000259" key="3">
    <source>
        <dbReference type="PROSITE" id="PS51352"/>
    </source>
</evidence>
<proteinExistence type="predicted"/>
<dbReference type="InterPro" id="IPR006311">
    <property type="entry name" value="TAT_signal"/>
</dbReference>
<dbReference type="GO" id="GO:0015036">
    <property type="term" value="F:disulfide oxidoreductase activity"/>
    <property type="evidence" value="ECO:0007669"/>
    <property type="project" value="UniProtKB-ARBA"/>
</dbReference>
<dbReference type="PROSITE" id="PS00194">
    <property type="entry name" value="THIOREDOXIN_1"/>
    <property type="match status" value="1"/>
</dbReference>
<organism evidence="4 5">
    <name type="scientific">Acidocella aromatica</name>
    <dbReference type="NCBI Taxonomy" id="1303579"/>
    <lineage>
        <taxon>Bacteria</taxon>
        <taxon>Pseudomonadati</taxon>
        <taxon>Pseudomonadota</taxon>
        <taxon>Alphaproteobacteria</taxon>
        <taxon>Acetobacterales</taxon>
        <taxon>Acidocellaceae</taxon>
        <taxon>Acidocella</taxon>
    </lineage>
</organism>
<dbReference type="RefSeq" id="WP_246344012.1">
    <property type="nucleotide sequence ID" value="NZ_JACHFJ010000001.1"/>
</dbReference>
<dbReference type="InterPro" id="IPR017937">
    <property type="entry name" value="Thioredoxin_CS"/>
</dbReference>
<dbReference type="InterPro" id="IPR036249">
    <property type="entry name" value="Thioredoxin-like_sf"/>
</dbReference>
<feature type="chain" id="PRO_5032910522" evidence="2">
    <location>
        <begin position="26"/>
        <end position="203"/>
    </location>
</feature>
<evidence type="ECO:0000313" key="5">
    <source>
        <dbReference type="Proteomes" id="UP000553706"/>
    </source>
</evidence>
<dbReference type="GO" id="GO:0016209">
    <property type="term" value="F:antioxidant activity"/>
    <property type="evidence" value="ECO:0007669"/>
    <property type="project" value="InterPro"/>
</dbReference>
<keyword evidence="4" id="KW-0413">Isomerase</keyword>
<keyword evidence="2" id="KW-0732">Signal</keyword>
<dbReference type="GO" id="GO:0016853">
    <property type="term" value="F:isomerase activity"/>
    <property type="evidence" value="ECO:0007669"/>
    <property type="project" value="UniProtKB-KW"/>
</dbReference>
<evidence type="ECO:0000256" key="2">
    <source>
        <dbReference type="SAM" id="SignalP"/>
    </source>
</evidence>
<gene>
    <name evidence="4" type="ORF">HNP71_000298</name>
</gene>
<sequence>MSVTSKRPLLSRRSIIAAAPGLAIAAAWGNRAVAQSSEDALPDAALAWTQLTPSAAPPLVFSTDKGRRLTLADYKGHVLVVNIWATWCGPCGEELPSLAALAERIKPFGGLVLPIAIDVDGAAAVKPFFASRKIHDLPVLLDPDGHSLDVLDTDGVPVTIVLDAEGRLVARLDGAADWNTQMVFEFLGGLAKPQKEKPAAVPL</sequence>
<keyword evidence="1" id="KW-0676">Redox-active center</keyword>
<dbReference type="SUPFAM" id="SSF52833">
    <property type="entry name" value="Thioredoxin-like"/>
    <property type="match status" value="1"/>
</dbReference>
<reference evidence="4 5" key="1">
    <citation type="submission" date="2020-08" db="EMBL/GenBank/DDBJ databases">
        <title>Genomic Encyclopedia of Type Strains, Phase IV (KMG-IV): sequencing the most valuable type-strain genomes for metagenomic binning, comparative biology and taxonomic classification.</title>
        <authorList>
            <person name="Goeker M."/>
        </authorList>
    </citation>
    <scope>NUCLEOTIDE SEQUENCE [LARGE SCALE GENOMIC DNA]</scope>
    <source>
        <strain evidence="4 5">DSM 27026</strain>
    </source>
</reference>
<accession>A0A840V994</accession>
<keyword evidence="5" id="KW-1185">Reference proteome</keyword>
<dbReference type="Pfam" id="PF00578">
    <property type="entry name" value="AhpC-TSA"/>
    <property type="match status" value="1"/>
</dbReference>
<dbReference type="InterPro" id="IPR050553">
    <property type="entry name" value="Thioredoxin_ResA/DsbE_sf"/>
</dbReference>
<feature type="domain" description="Thioredoxin" evidence="3">
    <location>
        <begin position="50"/>
        <end position="192"/>
    </location>
</feature>
<dbReference type="InterPro" id="IPR013766">
    <property type="entry name" value="Thioredoxin_domain"/>
</dbReference>
<dbReference type="Gene3D" id="3.40.30.10">
    <property type="entry name" value="Glutaredoxin"/>
    <property type="match status" value="1"/>
</dbReference>
<protein>
    <submittedName>
        <fullName evidence="4">Thiol-disulfide isomerase/thioredoxin</fullName>
    </submittedName>
</protein>
<dbReference type="Proteomes" id="UP000553706">
    <property type="component" value="Unassembled WGS sequence"/>
</dbReference>
<name>A0A840V994_9PROT</name>
<dbReference type="PANTHER" id="PTHR42852">
    <property type="entry name" value="THIOL:DISULFIDE INTERCHANGE PROTEIN DSBE"/>
    <property type="match status" value="1"/>
</dbReference>
<dbReference type="PROSITE" id="PS51318">
    <property type="entry name" value="TAT"/>
    <property type="match status" value="1"/>
</dbReference>
<feature type="signal peptide" evidence="2">
    <location>
        <begin position="1"/>
        <end position="25"/>
    </location>
</feature>
<dbReference type="AlphaFoldDB" id="A0A840V994"/>
<dbReference type="PANTHER" id="PTHR42852:SF13">
    <property type="entry name" value="PROTEIN DIPZ"/>
    <property type="match status" value="1"/>
</dbReference>
<comment type="caution">
    <text evidence="4">The sequence shown here is derived from an EMBL/GenBank/DDBJ whole genome shotgun (WGS) entry which is preliminary data.</text>
</comment>
<dbReference type="CDD" id="cd02966">
    <property type="entry name" value="TlpA_like_family"/>
    <property type="match status" value="1"/>
</dbReference>
<dbReference type="EMBL" id="JACHFJ010000001">
    <property type="protein sequence ID" value="MBB5372074.1"/>
    <property type="molecule type" value="Genomic_DNA"/>
</dbReference>
<dbReference type="InterPro" id="IPR000866">
    <property type="entry name" value="AhpC/TSA"/>
</dbReference>
<evidence type="ECO:0000313" key="4">
    <source>
        <dbReference type="EMBL" id="MBB5372074.1"/>
    </source>
</evidence>
<dbReference type="PROSITE" id="PS51352">
    <property type="entry name" value="THIOREDOXIN_2"/>
    <property type="match status" value="1"/>
</dbReference>